<keyword evidence="2" id="KW-1185">Reference proteome</keyword>
<evidence type="ECO:0000313" key="1">
    <source>
        <dbReference type="EMBL" id="VDM68898.1"/>
    </source>
</evidence>
<gene>
    <name evidence="1" type="ORF">SVUK_LOCUS3896</name>
</gene>
<proteinExistence type="predicted"/>
<name>A0A3P7KM41_STRVU</name>
<evidence type="ECO:0000313" key="2">
    <source>
        <dbReference type="Proteomes" id="UP000270094"/>
    </source>
</evidence>
<dbReference type="EMBL" id="UYYB01010369">
    <property type="protein sequence ID" value="VDM68898.1"/>
    <property type="molecule type" value="Genomic_DNA"/>
</dbReference>
<organism evidence="1 2">
    <name type="scientific">Strongylus vulgaris</name>
    <name type="common">Blood worm</name>
    <dbReference type="NCBI Taxonomy" id="40348"/>
    <lineage>
        <taxon>Eukaryota</taxon>
        <taxon>Metazoa</taxon>
        <taxon>Ecdysozoa</taxon>
        <taxon>Nematoda</taxon>
        <taxon>Chromadorea</taxon>
        <taxon>Rhabditida</taxon>
        <taxon>Rhabditina</taxon>
        <taxon>Rhabditomorpha</taxon>
        <taxon>Strongyloidea</taxon>
        <taxon>Strongylidae</taxon>
        <taxon>Strongylus</taxon>
    </lineage>
</organism>
<sequence length="146" mass="16571">MLCRLFSLFFSTGISFESYMCIKVALTTDVSAFQSSSKVSYSSKTGRYVYCPNCRCLFRLLDSILVGVFCALRDRNVSCRITDDNKRTSSFCYLLCSPTSIFWELIKLDSLRASQHPVAGGKVLFLFKADLLKIRKVQADLKLRSE</sequence>
<dbReference type="AlphaFoldDB" id="A0A3P7KM41"/>
<protein>
    <submittedName>
        <fullName evidence="1">Uncharacterized protein</fullName>
    </submittedName>
</protein>
<accession>A0A3P7KM41</accession>
<reference evidence="1 2" key="1">
    <citation type="submission" date="2018-11" db="EMBL/GenBank/DDBJ databases">
        <authorList>
            <consortium name="Pathogen Informatics"/>
        </authorList>
    </citation>
    <scope>NUCLEOTIDE SEQUENCE [LARGE SCALE GENOMIC DNA]</scope>
</reference>
<dbReference type="Proteomes" id="UP000270094">
    <property type="component" value="Unassembled WGS sequence"/>
</dbReference>